<dbReference type="PANTHER" id="PTHR43737">
    <property type="entry name" value="BLL7424 PROTEIN"/>
    <property type="match status" value="1"/>
</dbReference>
<dbReference type="SUPFAM" id="SSF53649">
    <property type="entry name" value="Alkaline phosphatase-like"/>
    <property type="match status" value="1"/>
</dbReference>
<dbReference type="PANTHER" id="PTHR43737:SF1">
    <property type="entry name" value="DUF1501 DOMAIN-CONTAINING PROTEIN"/>
    <property type="match status" value="1"/>
</dbReference>
<protein>
    <submittedName>
        <fullName evidence="1">DUF1501 domain-containing protein</fullName>
    </submittedName>
</protein>
<organism evidence="1 2">
    <name type="scientific">Thermogemmata fonticola</name>
    <dbReference type="NCBI Taxonomy" id="2755323"/>
    <lineage>
        <taxon>Bacteria</taxon>
        <taxon>Pseudomonadati</taxon>
        <taxon>Planctomycetota</taxon>
        <taxon>Planctomycetia</taxon>
        <taxon>Gemmatales</taxon>
        <taxon>Gemmataceae</taxon>
        <taxon>Thermogemmata</taxon>
    </lineage>
</organism>
<reference evidence="1 2" key="1">
    <citation type="submission" date="2020-07" db="EMBL/GenBank/DDBJ databases">
        <title>Thermogemmata thermophila gen. nov., sp. nov., a novel moderate thermophilic planctomycete from a Kamchatka hot spring.</title>
        <authorList>
            <person name="Elcheninov A.G."/>
            <person name="Podosokorskaya O.A."/>
            <person name="Kovaleva O.L."/>
            <person name="Novikov A."/>
            <person name="Bonch-Osmolovskaya E.A."/>
            <person name="Toshchakov S.V."/>
            <person name="Kublanov I.V."/>
        </authorList>
    </citation>
    <scope>NUCLEOTIDE SEQUENCE [LARGE SCALE GENOMIC DNA]</scope>
    <source>
        <strain evidence="1 2">2918</strain>
    </source>
</reference>
<proteinExistence type="predicted"/>
<gene>
    <name evidence="1" type="ORF">H0921_15690</name>
</gene>
<sequence>MQRIGCHTWRDGYPTRRQVVQAAVWAAGAGSWMTGQIALAPAAEPASPPRPRAQAVILLFMWGGPSHLDTLDPKPLAPAEIRGEFQPIRTTVPGIQISEHFPRLARLAHLYTIIRSMGHDDPAHLSPVHHLMTGHVAPTPKSDAAPATRQDHPHFGAMLAKLRPAPAGVPTCVVLPWLVSHPAAPGGTAPGQHAGWLGSAYDPFVITADPNHPDFRITGLDSAEPRLLTRQQLLEALDRHPAAAAYPPLRDKALALLTSRRLAQACDLNREPVAIRDRYGRHTFGQSCLLARRLIEAGVPFVCVHWPNDGAFFWDTHGDNFRSLKHRLMPPADQGTAALLEDLHARGLLSQTLVVWTGEFGRTPKITPGNAGREHWPFCYSALVAGAGIRGGTLHGASDKIGAYPTTPPVSPADLTATIAFALGLNPQLEIHDRLHRPLPLTRGQPLTTLFA</sequence>
<comment type="caution">
    <text evidence="1">The sequence shown here is derived from an EMBL/GenBank/DDBJ whole genome shotgun (WGS) entry which is preliminary data.</text>
</comment>
<dbReference type="Proteomes" id="UP000542342">
    <property type="component" value="Unassembled WGS sequence"/>
</dbReference>
<accession>A0A7V9ACS2</accession>
<name>A0A7V9ACS2_9BACT</name>
<evidence type="ECO:0000313" key="1">
    <source>
        <dbReference type="EMBL" id="MBA2227601.1"/>
    </source>
</evidence>
<keyword evidence="2" id="KW-1185">Reference proteome</keyword>
<dbReference type="InterPro" id="IPR010869">
    <property type="entry name" value="DUF1501"/>
</dbReference>
<evidence type="ECO:0000313" key="2">
    <source>
        <dbReference type="Proteomes" id="UP000542342"/>
    </source>
</evidence>
<dbReference type="AlphaFoldDB" id="A0A7V9ACS2"/>
<dbReference type="EMBL" id="JACEFB010000016">
    <property type="protein sequence ID" value="MBA2227601.1"/>
    <property type="molecule type" value="Genomic_DNA"/>
</dbReference>
<dbReference type="RefSeq" id="WP_194539465.1">
    <property type="nucleotide sequence ID" value="NZ_JACEFB010000016.1"/>
</dbReference>
<dbReference type="InterPro" id="IPR017850">
    <property type="entry name" value="Alkaline_phosphatase_core_sf"/>
</dbReference>
<dbReference type="Pfam" id="PF07394">
    <property type="entry name" value="DUF1501"/>
    <property type="match status" value="1"/>
</dbReference>